<dbReference type="PANTHER" id="PTHR30085">
    <property type="entry name" value="AMINO ACID ABC TRANSPORTER PERMEASE"/>
    <property type="match status" value="1"/>
</dbReference>
<dbReference type="GO" id="GO:0005576">
    <property type="term" value="C:extracellular region"/>
    <property type="evidence" value="ECO:0007669"/>
    <property type="project" value="TreeGrafter"/>
</dbReference>
<reference evidence="6" key="1">
    <citation type="submission" date="2022-07" db="EMBL/GenBank/DDBJ databases">
        <title>Ectorhizobium quercum gen.nov., sp. nov.</title>
        <authorList>
            <person name="Ma T."/>
            <person name="Li Y."/>
        </authorList>
    </citation>
    <scope>NUCLEOTIDE SEQUENCE</scope>
    <source>
        <strain evidence="6">BDR2-2</strain>
    </source>
</reference>
<dbReference type="EMBL" id="JANFPI010000002">
    <property type="protein sequence ID" value="MCX8996956.1"/>
    <property type="molecule type" value="Genomic_DNA"/>
</dbReference>
<comment type="caution">
    <text evidence="6">The sequence shown here is derived from an EMBL/GenBank/DDBJ whole genome shotgun (WGS) entry which is preliminary data.</text>
</comment>
<dbReference type="CDD" id="cd13688">
    <property type="entry name" value="PBP2_GltI_DEBP"/>
    <property type="match status" value="1"/>
</dbReference>
<dbReference type="InterPro" id="IPR051455">
    <property type="entry name" value="Bact_solute-bind_prot3"/>
</dbReference>
<dbReference type="PANTHER" id="PTHR30085:SF2">
    <property type="entry name" value="GLUTAMATE_ASPARTATE IMPORT SOLUTE-BINDING PROTEIN"/>
    <property type="match status" value="1"/>
</dbReference>
<feature type="domain" description="Solute-binding protein family 3/N-terminal" evidence="5">
    <location>
        <begin position="45"/>
        <end position="277"/>
    </location>
</feature>
<dbReference type="GO" id="GO:0006865">
    <property type="term" value="P:amino acid transport"/>
    <property type="evidence" value="ECO:0007669"/>
    <property type="project" value="TreeGrafter"/>
</dbReference>
<dbReference type="Proteomes" id="UP001208771">
    <property type="component" value="Unassembled WGS sequence"/>
</dbReference>
<gene>
    <name evidence="6" type="ORF">NOF55_07540</name>
</gene>
<protein>
    <submittedName>
        <fullName evidence="6">Amino acid ABC transporter substrate-binding protein</fullName>
    </submittedName>
</protein>
<dbReference type="Gene3D" id="3.40.190.10">
    <property type="entry name" value="Periplasmic binding protein-like II"/>
    <property type="match status" value="2"/>
</dbReference>
<evidence type="ECO:0000256" key="2">
    <source>
        <dbReference type="ARBA" id="ARBA00022448"/>
    </source>
</evidence>
<dbReference type="SUPFAM" id="SSF53850">
    <property type="entry name" value="Periplasmic binding protein-like II"/>
    <property type="match status" value="1"/>
</dbReference>
<feature type="signal peptide" evidence="4">
    <location>
        <begin position="1"/>
        <end position="30"/>
    </location>
</feature>
<keyword evidence="2" id="KW-0813">Transport</keyword>
<evidence type="ECO:0000313" key="6">
    <source>
        <dbReference type="EMBL" id="MCX8996956.1"/>
    </source>
</evidence>
<keyword evidence="3 4" id="KW-0732">Signal</keyword>
<keyword evidence="7" id="KW-1185">Reference proteome</keyword>
<accession>A0AAE3MYS4</accession>
<organism evidence="6 7">
    <name type="scientific">Ectorhizobium quercum</name>
    <dbReference type="NCBI Taxonomy" id="2965071"/>
    <lineage>
        <taxon>Bacteria</taxon>
        <taxon>Pseudomonadati</taxon>
        <taxon>Pseudomonadota</taxon>
        <taxon>Alphaproteobacteria</taxon>
        <taxon>Hyphomicrobiales</taxon>
        <taxon>Rhizobiaceae</taxon>
        <taxon>Ectorhizobium</taxon>
    </lineage>
</organism>
<name>A0AAE3MYS4_9HYPH</name>
<proteinExistence type="inferred from homology"/>
<comment type="similarity">
    <text evidence="1">Belongs to the bacterial solute-binding protein 3 family.</text>
</comment>
<evidence type="ECO:0000259" key="5">
    <source>
        <dbReference type="SMART" id="SM00062"/>
    </source>
</evidence>
<dbReference type="GO" id="GO:0030288">
    <property type="term" value="C:outer membrane-bounded periplasmic space"/>
    <property type="evidence" value="ECO:0007669"/>
    <property type="project" value="TreeGrafter"/>
</dbReference>
<feature type="chain" id="PRO_5042185086" evidence="4">
    <location>
        <begin position="31"/>
        <end position="301"/>
    </location>
</feature>
<dbReference type="InterPro" id="IPR001638">
    <property type="entry name" value="Solute-binding_3/MltF_N"/>
</dbReference>
<dbReference type="RefSeq" id="WP_306410726.1">
    <property type="nucleotide sequence ID" value="NZ_JANFPI010000002.1"/>
</dbReference>
<dbReference type="SMART" id="SM00062">
    <property type="entry name" value="PBPb"/>
    <property type="match status" value="1"/>
</dbReference>
<dbReference type="AlphaFoldDB" id="A0AAE3MYS4"/>
<sequence length="301" mass="33439">MNLISGLQPLRFLLALAGILLLTSSPPAQADATAGTLDRIRRDGVLRLGYGTTPPFSYRDADGNVTGYSVEICKLVAEDLKRQLGLDALDIVYVPRTPIDRVQLLNEGEYDLECEASTNTEERRRSAAFALSHFFTATRFVSLAKNGLHRIDDLRGHSIAAALGTVNIAQIGRINRERRLQLSLIPVESLQQAFDMVTTGRASAFVMDDILLEAMIRETGQPALYTVSDDTVSAMLPYGFMMRKDDTPFHAAVNAALGRIYATPQIDQLYDRWFRNTLPGLAFGLDIPMSRELTDYFAMFR</sequence>
<evidence type="ECO:0000256" key="3">
    <source>
        <dbReference type="ARBA" id="ARBA00022729"/>
    </source>
</evidence>
<dbReference type="Pfam" id="PF00497">
    <property type="entry name" value="SBP_bac_3"/>
    <property type="match status" value="1"/>
</dbReference>
<evidence type="ECO:0000313" key="7">
    <source>
        <dbReference type="Proteomes" id="UP001208771"/>
    </source>
</evidence>
<evidence type="ECO:0000256" key="1">
    <source>
        <dbReference type="ARBA" id="ARBA00010333"/>
    </source>
</evidence>
<evidence type="ECO:0000256" key="4">
    <source>
        <dbReference type="SAM" id="SignalP"/>
    </source>
</evidence>